<dbReference type="EMBL" id="CP031001">
    <property type="protein sequence ID" value="QHN75835.1"/>
    <property type="molecule type" value="Genomic_DNA"/>
</dbReference>
<dbReference type="AlphaFoldDB" id="A0A6B9V491"/>
<dbReference type="Gramene" id="arahy.Tifrunner.gnm2.ann2.Ah19g047700.1">
    <property type="protein sequence ID" value="arahy.Tifrunner.gnm2.ann2.Ah19g047700.1-CDS"/>
    <property type="gene ID" value="arahy.Tifrunner.gnm2.ann2.Ah19g047700"/>
</dbReference>
<name>A0A6B9V491_ARAHY</name>
<reference evidence="2 3" key="1">
    <citation type="submission" date="2020-01" db="EMBL/GenBank/DDBJ databases">
        <title>Genome sequence of Arachis hypogaea, cultivar Shitouqi.</title>
        <authorList>
            <person name="Zhuang W."/>
            <person name="Chen H."/>
            <person name="Varshney R."/>
            <person name="Wang D."/>
            <person name="Ming R."/>
        </authorList>
    </citation>
    <scope>NUCLEOTIDE SEQUENCE [LARGE SCALE GENOMIC DNA]</scope>
    <source>
        <tissue evidence="2">Young leaf</tissue>
    </source>
</reference>
<evidence type="ECO:0000313" key="2">
    <source>
        <dbReference type="EMBL" id="QHN75835.1"/>
    </source>
</evidence>
<proteinExistence type="predicted"/>
<evidence type="ECO:0008006" key="4">
    <source>
        <dbReference type="Google" id="ProtNLM"/>
    </source>
</evidence>
<dbReference type="Proteomes" id="UP000464620">
    <property type="component" value="Chromosome B09"/>
</dbReference>
<accession>A0A6B9V491</accession>
<protein>
    <recommendedName>
        <fullName evidence="4">Knottin scorpion toxin-like domain-containing protein</fullName>
    </recommendedName>
</protein>
<dbReference type="SMR" id="A0A6B9V491"/>
<sequence>MAKSITLAKISLLFLSISVVSRRNEVAEAKTCVEVLIESHCIISNEPCIKICLDQFGPKSSGHCSFPLCVCSYECTEYD</sequence>
<evidence type="ECO:0000313" key="3">
    <source>
        <dbReference type="Proteomes" id="UP000464620"/>
    </source>
</evidence>
<evidence type="ECO:0000256" key="1">
    <source>
        <dbReference type="SAM" id="SignalP"/>
    </source>
</evidence>
<organism evidence="2 3">
    <name type="scientific">Arachis hypogaea</name>
    <name type="common">Peanut</name>
    <dbReference type="NCBI Taxonomy" id="3818"/>
    <lineage>
        <taxon>Eukaryota</taxon>
        <taxon>Viridiplantae</taxon>
        <taxon>Streptophyta</taxon>
        <taxon>Embryophyta</taxon>
        <taxon>Tracheophyta</taxon>
        <taxon>Spermatophyta</taxon>
        <taxon>Magnoliopsida</taxon>
        <taxon>eudicotyledons</taxon>
        <taxon>Gunneridae</taxon>
        <taxon>Pentapetalae</taxon>
        <taxon>rosids</taxon>
        <taxon>fabids</taxon>
        <taxon>Fabales</taxon>
        <taxon>Fabaceae</taxon>
        <taxon>Papilionoideae</taxon>
        <taxon>50 kb inversion clade</taxon>
        <taxon>dalbergioids sensu lato</taxon>
        <taxon>Dalbergieae</taxon>
        <taxon>Pterocarpus clade</taxon>
        <taxon>Arachis</taxon>
    </lineage>
</organism>
<gene>
    <name evidence="2" type="ORF">DS421_19g638740</name>
</gene>
<keyword evidence="1" id="KW-0732">Signal</keyword>
<feature type="signal peptide" evidence="1">
    <location>
        <begin position="1"/>
        <end position="21"/>
    </location>
</feature>
<feature type="chain" id="PRO_5025599670" description="Knottin scorpion toxin-like domain-containing protein" evidence="1">
    <location>
        <begin position="22"/>
        <end position="79"/>
    </location>
</feature>